<dbReference type="Proteomes" id="UP000036061">
    <property type="component" value="Chromosome"/>
</dbReference>
<sequence length="747" mass="84006">MLPSKNLDDRHFEEIVEQAKNAIPKLQPEWGDHRHHDPGITLLEMFAWLMEMQQYYLNRITEKNERKFLQLMGVHPKNQSCATTDVTFFDVSEEAILPEKTRLFAGNLPFETEHSLVLVPASLERVLVHTESGTTDVSSSNAHNGVSYYAFGQEPKIGNKIYLGFDRPLPVGRAVSIGLRLFEDYPVPIVPLTPTSLFVPSATLEWEYYGQNEVMKETGWSPLPRVSDETMNLSFSGRVLIELEGTMKPIMLYPANDRPRFWLCATLRAGRFELAPRMEKIELNTVNAIQRETFSQVWEYDGTGQVDQQIVLVSSLPYEGTVEVQCKQGHDWQSGWNQDEPDQADTGVFSYRVSRDPEQGATMIRFGSAMPEGRRNIRVIAYRSDFAGQRLLGVSSGLPHQVFRLNVQSILPETFVIQVARQVEGSPFPVWEDWSLVTDFDRSGPKDRHFILYDADGAEIAFGNNEHGAIPERLEGMAGIRIISCQTGQGAKGNVQGGQITRFLPLARQRTHAQVTNPRPASGGSERETIDQAKRRMRMEWKKPQRAITAEDYEAIALATPGLRVARAKAIPLYKVGEMGVSEQSAAAQMTVVIVPFSDQPTPLPSEGSLRTVRHQLEQRRLLTTEVHVAAPAYIKVTVFSTIVVEPAFADKKQIVLQALKQYLTPLNVQDSSTFQGKGWEFGRPVYKSDLYEVLNQIEGVLYVTDLWVSAEGTGIIRDEGGDIQIPLHALVYSGEHVLELIVDRER</sequence>
<gene>
    <name evidence="1" type="ORF">AB432_021660</name>
</gene>
<dbReference type="AlphaFoldDB" id="A0A2Z4MLZ2"/>
<dbReference type="InterPro" id="IPR011749">
    <property type="entry name" value="CHP02243"/>
</dbReference>
<name>A0A2Z4MLZ2_BREBE</name>
<proteinExistence type="predicted"/>
<dbReference type="NCBIfam" id="TIGR02243">
    <property type="entry name" value="putative baseplate assembly protein"/>
    <property type="match status" value="1"/>
</dbReference>
<evidence type="ECO:0000313" key="2">
    <source>
        <dbReference type="Proteomes" id="UP000036061"/>
    </source>
</evidence>
<dbReference type="RefSeq" id="WP_048034031.1">
    <property type="nucleotide sequence ID" value="NZ_CP030117.1"/>
</dbReference>
<organism evidence="1 2">
    <name type="scientific">Brevibacillus brevis</name>
    <name type="common">Bacillus brevis</name>
    <dbReference type="NCBI Taxonomy" id="1393"/>
    <lineage>
        <taxon>Bacteria</taxon>
        <taxon>Bacillati</taxon>
        <taxon>Bacillota</taxon>
        <taxon>Bacilli</taxon>
        <taxon>Bacillales</taxon>
        <taxon>Paenibacillaceae</taxon>
        <taxon>Brevibacillus</taxon>
    </lineage>
</organism>
<accession>A0A2Z4MLZ2</accession>
<protein>
    <submittedName>
        <fullName evidence="1">Putative baseplate assembly protein</fullName>
    </submittedName>
</protein>
<dbReference type="EMBL" id="CP030117">
    <property type="protein sequence ID" value="AWX57478.1"/>
    <property type="molecule type" value="Genomic_DNA"/>
</dbReference>
<evidence type="ECO:0000313" key="1">
    <source>
        <dbReference type="EMBL" id="AWX57478.1"/>
    </source>
</evidence>
<reference evidence="1 2" key="1">
    <citation type="journal article" date="2015" name="Genome Announc.">
        <title>Draft Genome Sequence of Brevibacillus brevis DZQ7, a Plant Growth-Promoting Rhizobacterium with Broad-Spectrum Antimicrobial Activity.</title>
        <authorList>
            <person name="Hou Q."/>
            <person name="Wang C."/>
            <person name="Hou X."/>
            <person name="Xia Z."/>
            <person name="Ye J."/>
            <person name="Liu K."/>
            <person name="Liu H."/>
            <person name="Wang J."/>
            <person name="Guo H."/>
            <person name="Yu X."/>
            <person name="Yang Y."/>
            <person name="Du B."/>
            <person name="Ding Y."/>
        </authorList>
    </citation>
    <scope>NUCLEOTIDE SEQUENCE [LARGE SCALE GENOMIC DNA]</scope>
    <source>
        <strain evidence="1 2">DZQ7</strain>
    </source>
</reference>